<dbReference type="RefSeq" id="WP_353400833.1">
    <property type="nucleotide sequence ID" value="NZ_BAABWU010000010.1"/>
</dbReference>
<name>A0ABQ0AN03_9RHOB</name>
<proteinExistence type="predicted"/>
<protein>
    <submittedName>
        <fullName evidence="1">Gamma-glutamylcyclotransferase</fullName>
    </submittedName>
</protein>
<dbReference type="InterPro" id="IPR013024">
    <property type="entry name" value="GGCT-like"/>
</dbReference>
<evidence type="ECO:0000313" key="2">
    <source>
        <dbReference type="Proteomes" id="UP001441944"/>
    </source>
</evidence>
<dbReference type="Gene3D" id="3.10.490.10">
    <property type="entry name" value="Gamma-glutamyl cyclotransferase-like"/>
    <property type="match status" value="1"/>
</dbReference>
<gene>
    <name evidence="1" type="ORF">NBRC116598_26910</name>
</gene>
<comment type="caution">
    <text evidence="1">The sequence shown here is derived from an EMBL/GenBank/DDBJ whole genome shotgun (WGS) entry which is preliminary data.</text>
</comment>
<evidence type="ECO:0000313" key="1">
    <source>
        <dbReference type="EMBL" id="GAA6197247.1"/>
    </source>
</evidence>
<accession>A0ABQ0AN03</accession>
<sequence>MTLHPPYFFGYGSLVNTATHDYLDPQPARLRGWRRSWCHTPLRDVAFLTVEPAPQVEIDGLIAAVPNADWQALDAREFAYDRLPADHQVRHALPDHTEISFYAVPAEAQNQGSHRHPILLSYLDVVVQGHLQVFGTAGVDAFFASTAGWDAPILNDRQQPRYPRHQVLSATEQQLVDQHLTQLNAQVLS</sequence>
<dbReference type="SUPFAM" id="SSF110857">
    <property type="entry name" value="Gamma-glutamyl cyclotransferase-like"/>
    <property type="match status" value="1"/>
</dbReference>
<dbReference type="Proteomes" id="UP001441944">
    <property type="component" value="Unassembled WGS sequence"/>
</dbReference>
<dbReference type="CDD" id="cd06661">
    <property type="entry name" value="GGCT_like"/>
    <property type="match status" value="1"/>
</dbReference>
<dbReference type="InterPro" id="IPR036568">
    <property type="entry name" value="GGCT-like_sf"/>
</dbReference>
<dbReference type="EMBL" id="BAABWU010000010">
    <property type="protein sequence ID" value="GAA6197247.1"/>
    <property type="molecule type" value="Genomic_DNA"/>
</dbReference>
<organism evidence="1 2">
    <name type="scientific">Pseudophaeobacter arcticus</name>
    <dbReference type="NCBI Taxonomy" id="385492"/>
    <lineage>
        <taxon>Bacteria</taxon>
        <taxon>Pseudomonadati</taxon>
        <taxon>Pseudomonadota</taxon>
        <taxon>Alphaproteobacteria</taxon>
        <taxon>Rhodobacterales</taxon>
        <taxon>Paracoccaceae</taxon>
        <taxon>Pseudophaeobacter</taxon>
    </lineage>
</organism>
<keyword evidence="2" id="KW-1185">Reference proteome</keyword>
<reference evidence="1 2" key="1">
    <citation type="submission" date="2024-04" db="EMBL/GenBank/DDBJ databases">
        <title>Draft genome sequence of Pseudophaeobacter arcticus NBRC 116598.</title>
        <authorList>
            <person name="Miyakawa T."/>
            <person name="Kusuya Y."/>
            <person name="Miura T."/>
        </authorList>
    </citation>
    <scope>NUCLEOTIDE SEQUENCE [LARGE SCALE GENOMIC DNA]</scope>
    <source>
        <strain evidence="1 2">SU-CL00105</strain>
    </source>
</reference>